<keyword evidence="1" id="KW-1015">Disulfide bond</keyword>
<dbReference type="Pfam" id="PF00089">
    <property type="entry name" value="Trypsin"/>
    <property type="match status" value="2"/>
</dbReference>
<gene>
    <name evidence="4" type="ORF">M513_04317</name>
    <name evidence="5" type="ORF">M514_04317</name>
</gene>
<keyword evidence="2" id="KW-0732">Signal</keyword>
<protein>
    <recommendedName>
        <fullName evidence="3">Peptidase S1 domain-containing protein</fullName>
    </recommendedName>
</protein>
<feature type="chain" id="PRO_5010405316" description="Peptidase S1 domain-containing protein" evidence="2">
    <location>
        <begin position="22"/>
        <end position="625"/>
    </location>
</feature>
<evidence type="ECO:0000259" key="3">
    <source>
        <dbReference type="PROSITE" id="PS50240"/>
    </source>
</evidence>
<dbReference type="GO" id="GO:0006508">
    <property type="term" value="P:proteolysis"/>
    <property type="evidence" value="ECO:0007669"/>
    <property type="project" value="InterPro"/>
</dbReference>
<name>A0A085MX48_9BILA</name>
<accession>A0A085MX48</accession>
<evidence type="ECO:0000256" key="2">
    <source>
        <dbReference type="SAM" id="SignalP"/>
    </source>
</evidence>
<evidence type="ECO:0000313" key="5">
    <source>
        <dbReference type="EMBL" id="KFD61794.1"/>
    </source>
</evidence>
<dbReference type="InterPro" id="IPR009003">
    <property type="entry name" value="Peptidase_S1_PA"/>
</dbReference>
<dbReference type="InterPro" id="IPR043504">
    <property type="entry name" value="Peptidase_S1_PA_chymotrypsin"/>
</dbReference>
<dbReference type="SUPFAM" id="SSF50494">
    <property type="entry name" value="Trypsin-like serine proteases"/>
    <property type="match status" value="2"/>
</dbReference>
<dbReference type="InterPro" id="IPR001254">
    <property type="entry name" value="Trypsin_dom"/>
</dbReference>
<evidence type="ECO:0000313" key="6">
    <source>
        <dbReference type="Proteomes" id="UP000030764"/>
    </source>
</evidence>
<dbReference type="Proteomes" id="UP000030764">
    <property type="component" value="Unassembled WGS sequence"/>
</dbReference>
<dbReference type="PROSITE" id="PS50240">
    <property type="entry name" value="TRYPSIN_DOM"/>
    <property type="match status" value="2"/>
</dbReference>
<sequence length="625" mass="70662">MFLSIYVCTSVFLLLVNKIECLECGIGVPTGDVSPEKAATLFLGRHDKAPMFPWNVIIVDTAFYFDTFSCLGTLIPSKATNMSDLILTTANCFWSKLHRFYIAAGFYKVLAGFSHDMQKGTVSVQAENDVIRRDFAVLKTKLPIPYSQKVSPICLPEAHETSGAIVDKRCFVSEIQHNLFRTNWEMKRSMIRVFSPEMCSKLVGDKYSSDFDYCSIGMEKRRSTRLGASLVCLKDFRWVMYGVHMNVLYTRKISNLYEVDLFSQVNPILSELPETNSSVIADESCPNQYRNSDAYIKELPYNLCAASDLSESKGTGGSSVAQELDKLPTVQTIPNRRISEISHLDFTNTTSLEESKEITISGMEISLNNVFKPDVKVFHGTTITPAPWSVIIMDNDYIRPTAVCSGSLLKTSSSNQSNVVLTAAQCVYTGLTYRYSVGAVKFTDPLSPIDITERKIEKRDIAAIRFKPFMRVHDHCLLAMGIAILKLKRPYTFKPTRLPVSINEEEVGTDELEDCYVTGATKRGDIIQANVKLLHPDQCREVLENEFSDKKELCSLSRKGFPEVSRGSPLVCRRGNEWYQYGTFMMSSTRARLDEIVHQKHLEDFQVSIYLKLLPHRAFIHKQFK</sequence>
<dbReference type="Gene3D" id="2.40.10.10">
    <property type="entry name" value="Trypsin-like serine proteases"/>
    <property type="match status" value="2"/>
</dbReference>
<organism evidence="5">
    <name type="scientific">Trichuris suis</name>
    <name type="common">pig whipworm</name>
    <dbReference type="NCBI Taxonomy" id="68888"/>
    <lineage>
        <taxon>Eukaryota</taxon>
        <taxon>Metazoa</taxon>
        <taxon>Ecdysozoa</taxon>
        <taxon>Nematoda</taxon>
        <taxon>Enoplea</taxon>
        <taxon>Dorylaimia</taxon>
        <taxon>Trichinellida</taxon>
        <taxon>Trichuridae</taxon>
        <taxon>Trichuris</taxon>
    </lineage>
</organism>
<feature type="domain" description="Peptidase S1" evidence="3">
    <location>
        <begin position="41"/>
        <end position="270"/>
    </location>
</feature>
<dbReference type="EMBL" id="KL363204">
    <property type="protein sequence ID" value="KFD54883.1"/>
    <property type="molecule type" value="Genomic_DNA"/>
</dbReference>
<proteinExistence type="predicted"/>
<dbReference type="EMBL" id="KL367611">
    <property type="protein sequence ID" value="KFD61794.1"/>
    <property type="molecule type" value="Genomic_DNA"/>
</dbReference>
<keyword evidence="6" id="KW-1185">Reference proteome</keyword>
<evidence type="ECO:0000313" key="4">
    <source>
        <dbReference type="EMBL" id="KFD54883.1"/>
    </source>
</evidence>
<evidence type="ECO:0000256" key="1">
    <source>
        <dbReference type="ARBA" id="ARBA00023157"/>
    </source>
</evidence>
<dbReference type="PANTHER" id="PTHR24250">
    <property type="entry name" value="CHYMOTRYPSIN-RELATED"/>
    <property type="match status" value="1"/>
</dbReference>
<dbReference type="AlphaFoldDB" id="A0A085MX48"/>
<feature type="signal peptide" evidence="2">
    <location>
        <begin position="1"/>
        <end position="21"/>
    </location>
</feature>
<reference evidence="5 6" key="1">
    <citation type="journal article" date="2014" name="Nat. Genet.">
        <title>Genome and transcriptome of the porcine whipworm Trichuris suis.</title>
        <authorList>
            <person name="Jex A.R."/>
            <person name="Nejsum P."/>
            <person name="Schwarz E.M."/>
            <person name="Hu L."/>
            <person name="Young N.D."/>
            <person name="Hall R.S."/>
            <person name="Korhonen P.K."/>
            <person name="Liao S."/>
            <person name="Thamsborg S."/>
            <person name="Xia J."/>
            <person name="Xu P."/>
            <person name="Wang S."/>
            <person name="Scheerlinck J.P."/>
            <person name="Hofmann A."/>
            <person name="Sternberg P.W."/>
            <person name="Wang J."/>
            <person name="Gasser R.B."/>
        </authorList>
    </citation>
    <scope>NUCLEOTIDE SEQUENCE [LARGE SCALE GENOMIC DNA]</scope>
    <source>
        <strain evidence="5">DCEP-RM93F</strain>
        <strain evidence="4">DCEP-RM93M</strain>
    </source>
</reference>
<dbReference type="Proteomes" id="UP000030758">
    <property type="component" value="Unassembled WGS sequence"/>
</dbReference>
<dbReference type="GO" id="GO:0004252">
    <property type="term" value="F:serine-type endopeptidase activity"/>
    <property type="evidence" value="ECO:0007669"/>
    <property type="project" value="InterPro"/>
</dbReference>
<feature type="domain" description="Peptidase S1" evidence="3">
    <location>
        <begin position="377"/>
        <end position="625"/>
    </location>
</feature>
<dbReference type="PANTHER" id="PTHR24250:SF27">
    <property type="entry name" value="ELASTASE 2 LIKE"/>
    <property type="match status" value="1"/>
</dbReference>